<dbReference type="EMBL" id="JADCKA010000005">
    <property type="protein sequence ID" value="MBE5035494.1"/>
    <property type="molecule type" value="Genomic_DNA"/>
</dbReference>
<evidence type="ECO:0000256" key="1">
    <source>
        <dbReference type="ARBA" id="ARBA00023002"/>
    </source>
</evidence>
<evidence type="ECO:0000313" key="4">
    <source>
        <dbReference type="Proteomes" id="UP001516588"/>
    </source>
</evidence>
<protein>
    <submittedName>
        <fullName evidence="3">2-oxoacid:acceptor oxidoreductase family protein</fullName>
    </submittedName>
</protein>
<evidence type="ECO:0000259" key="2">
    <source>
        <dbReference type="Pfam" id="PF01558"/>
    </source>
</evidence>
<dbReference type="InterPro" id="IPR052554">
    <property type="entry name" value="2-oxoglutarate_synth_KorC"/>
</dbReference>
<dbReference type="NCBIfam" id="TIGR02175">
    <property type="entry name" value="PorC_KorC"/>
    <property type="match status" value="1"/>
</dbReference>
<keyword evidence="1" id="KW-0560">Oxidoreductase</keyword>
<organism evidence="3 4">
    <name type="scientific">Gallibacter intestinalis</name>
    <dbReference type="NCBI Taxonomy" id="2779356"/>
    <lineage>
        <taxon>Bacteria</taxon>
        <taxon>Bacillati</taxon>
        <taxon>Bacillota</taxon>
        <taxon>Clostridia</taxon>
        <taxon>Eubacteriales</taxon>
        <taxon>Eubacteriaceae</taxon>
        <taxon>Gallibacter</taxon>
    </lineage>
</organism>
<evidence type="ECO:0000313" key="3">
    <source>
        <dbReference type="EMBL" id="MBE5035494.1"/>
    </source>
</evidence>
<dbReference type="PANTHER" id="PTHR42730">
    <property type="entry name" value="2-OXOGLUTARATE SYNTHASE SUBUNIT KORC"/>
    <property type="match status" value="1"/>
</dbReference>
<comment type="caution">
    <text evidence="3">The sequence shown here is derived from an EMBL/GenBank/DDBJ whole genome shotgun (WGS) entry which is preliminary data.</text>
</comment>
<dbReference type="PANTHER" id="PTHR42730:SF1">
    <property type="entry name" value="2-OXOGLUTARATE SYNTHASE SUBUNIT KORC"/>
    <property type="match status" value="1"/>
</dbReference>
<feature type="domain" description="Pyruvate/ketoisovalerate oxidoreductase catalytic" evidence="2">
    <location>
        <begin position="13"/>
        <end position="176"/>
    </location>
</feature>
<gene>
    <name evidence="3" type="ORF">INF20_04250</name>
</gene>
<accession>A0ABR9QX84</accession>
<reference evidence="3 4" key="1">
    <citation type="submission" date="2020-10" db="EMBL/GenBank/DDBJ databases">
        <title>ChiBAC.</title>
        <authorList>
            <person name="Zenner C."/>
            <person name="Hitch T.C.A."/>
            <person name="Clavel T."/>
        </authorList>
    </citation>
    <scope>NUCLEOTIDE SEQUENCE [LARGE SCALE GENOMIC DNA]</scope>
    <source>
        <strain evidence="3 4">DSM 108706</strain>
    </source>
</reference>
<dbReference type="Gene3D" id="3.40.920.10">
    <property type="entry name" value="Pyruvate-ferredoxin oxidoreductase, PFOR, domain III"/>
    <property type="match status" value="1"/>
</dbReference>
<dbReference type="Pfam" id="PF01558">
    <property type="entry name" value="POR"/>
    <property type="match status" value="1"/>
</dbReference>
<keyword evidence="4" id="KW-1185">Reference proteome</keyword>
<dbReference type="InterPro" id="IPR019752">
    <property type="entry name" value="Pyrv/ketoisovalerate_OxRed_cat"/>
</dbReference>
<dbReference type="InterPro" id="IPR011894">
    <property type="entry name" value="PorC_KorC"/>
</dbReference>
<dbReference type="Proteomes" id="UP001516588">
    <property type="component" value="Unassembled WGS sequence"/>
</dbReference>
<proteinExistence type="predicted"/>
<dbReference type="InterPro" id="IPR002869">
    <property type="entry name" value="Pyrv_flavodox_OxRed_cen"/>
</dbReference>
<name>A0ABR9QX84_9FIRM</name>
<sequence>MSDVKKILIAGFGGQGVLLIGQMLSYAAMYEDKEVTWMPSYGPEMRGGVANCTVNISSSPIASPVVTKDFDVLIVMNGPSLEKFEKDLKPGGDLFINTSIVDIEPTRSDINIYRVDCNEVAESKIGNAKTANMVMLGAIIRKTGVVSLAIMEKVFNKVFTGKKAKLIPANLQALEAWDE</sequence>
<dbReference type="SUPFAM" id="SSF53323">
    <property type="entry name" value="Pyruvate-ferredoxin oxidoreductase, PFOR, domain III"/>
    <property type="match status" value="1"/>
</dbReference>
<dbReference type="RefSeq" id="WP_226385140.1">
    <property type="nucleotide sequence ID" value="NZ_JADCKA010000005.1"/>
</dbReference>